<reference evidence="2" key="1">
    <citation type="journal article" date="2019" name="Int. J. Syst. Evol. Microbiol.">
        <title>The Global Catalogue of Microorganisms (GCM) 10K type strain sequencing project: providing services to taxonomists for standard genome sequencing and annotation.</title>
        <authorList>
            <consortium name="The Broad Institute Genomics Platform"/>
            <consortium name="The Broad Institute Genome Sequencing Center for Infectious Disease"/>
            <person name="Wu L."/>
            <person name="Ma J."/>
        </authorList>
    </citation>
    <scope>NUCLEOTIDE SEQUENCE [LARGE SCALE GENOMIC DNA]</scope>
    <source>
        <strain evidence="2">JCM 17441</strain>
    </source>
</reference>
<gene>
    <name evidence="1" type="primary">fxsT_1</name>
    <name evidence="1" type="ORF">GCM10022255_039140</name>
</gene>
<proteinExistence type="predicted"/>
<protein>
    <submittedName>
        <fullName evidence="1">FxSxx-COOH system tetratricopeptide repeat protein</fullName>
    </submittedName>
</protein>
<dbReference type="PANTHER" id="PTHR46082:SF6">
    <property type="entry name" value="AAA+ ATPASE DOMAIN-CONTAINING PROTEIN-RELATED"/>
    <property type="match status" value="1"/>
</dbReference>
<organism evidence="1 2">
    <name type="scientific">Dactylosporangium darangshiense</name>
    <dbReference type="NCBI Taxonomy" id="579108"/>
    <lineage>
        <taxon>Bacteria</taxon>
        <taxon>Bacillati</taxon>
        <taxon>Actinomycetota</taxon>
        <taxon>Actinomycetes</taxon>
        <taxon>Micromonosporales</taxon>
        <taxon>Micromonosporaceae</taxon>
        <taxon>Dactylosporangium</taxon>
    </lineage>
</organism>
<dbReference type="InterPro" id="IPR027417">
    <property type="entry name" value="P-loop_NTPase"/>
</dbReference>
<sequence length="752" mass="80965">MTSVENTGWAWADHGVAVSGSVYGNITVNAAMQSWPHRLGVVPVPADRRIDRPADRRLAGALAADPTPEVLVGLGGVGKTQAAANLANRWWDEGKVDLLVWVTATTRSDIVATYAQAAADVTGVADADRFLAWLAATPRRWLVVLDGLTEPGQARGLWPPITAAGRTVITARRRDSSLLAGRNEIPVGAFTPEEAAGYLTGKLGDRPSRLAEAAELAADLGHLPLALAQAAAFILDQKGTDCAGYRRRLRERGLAAVTPYALPDDQPSEIATTWSLSIELADRATSGVARSVLEVAALLDSSAVPVRVLTAAPGLNYCGKVSEDQVRDALRLLDRLCLVDLDETGTNVAVHTLVQRATREAVPKQRRLTLATAAADALALVYRDVRWLAANQRSFQANATALHTTAGLRLWDTRRGPHRVLLYLGAILGTNGFPQDAVAFFTQLHAETRRHLADDHPAVLLIRYGIAQWRAATGDYAETDGLLADFERVLGAKHPGTTALRGRRAERRGLAGEPGLAAAELLRLYQESVKYSGPAHAATLDVGRRLTRWQVEAGDARGALETAEELVRACRETHDADHPLAFGMRTDLAHVRIQTGDLVSALADLEELYAEAQRLWGAADPMTLNARGNLARCRLDMGDAAGAAVEFGELRAEFERLHGPHHQLTLTTRWNLAQASSLSGDAAAWDRLVEDCRRLYRPDHPALLAARAARLQAQGEATDTLEALLADHERALGPDHPATLAVHRMARAAEAG</sequence>
<keyword evidence="2" id="KW-1185">Reference proteome</keyword>
<comment type="caution">
    <text evidence="1">The sequence shown here is derived from an EMBL/GenBank/DDBJ whole genome shotgun (WGS) entry which is preliminary data.</text>
</comment>
<accession>A0ABP8D9A2</accession>
<name>A0ABP8D9A2_9ACTN</name>
<dbReference type="Proteomes" id="UP001500620">
    <property type="component" value="Unassembled WGS sequence"/>
</dbReference>
<dbReference type="InterPro" id="IPR053137">
    <property type="entry name" value="NLR-like"/>
</dbReference>
<dbReference type="SUPFAM" id="SSF48452">
    <property type="entry name" value="TPR-like"/>
    <property type="match status" value="1"/>
</dbReference>
<evidence type="ECO:0000313" key="2">
    <source>
        <dbReference type="Proteomes" id="UP001500620"/>
    </source>
</evidence>
<dbReference type="SUPFAM" id="SSF52540">
    <property type="entry name" value="P-loop containing nucleoside triphosphate hydrolases"/>
    <property type="match status" value="1"/>
</dbReference>
<dbReference type="Gene3D" id="1.25.40.10">
    <property type="entry name" value="Tetratricopeptide repeat domain"/>
    <property type="match status" value="2"/>
</dbReference>
<dbReference type="Gene3D" id="3.40.50.300">
    <property type="entry name" value="P-loop containing nucleotide triphosphate hydrolases"/>
    <property type="match status" value="1"/>
</dbReference>
<dbReference type="RefSeq" id="WP_345128516.1">
    <property type="nucleotide sequence ID" value="NZ_BAABAT010000009.1"/>
</dbReference>
<dbReference type="InterPro" id="IPR011990">
    <property type="entry name" value="TPR-like_helical_dom_sf"/>
</dbReference>
<dbReference type="EMBL" id="BAABAT010000009">
    <property type="protein sequence ID" value="GAA4250452.1"/>
    <property type="molecule type" value="Genomic_DNA"/>
</dbReference>
<dbReference type="PANTHER" id="PTHR46082">
    <property type="entry name" value="ATP/GTP-BINDING PROTEIN-RELATED"/>
    <property type="match status" value="1"/>
</dbReference>
<evidence type="ECO:0000313" key="1">
    <source>
        <dbReference type="EMBL" id="GAA4250452.1"/>
    </source>
</evidence>